<keyword evidence="2" id="KW-1185">Reference proteome</keyword>
<proteinExistence type="predicted"/>
<sequence length="174" mass="19129">MPHLAIPTQRRTNQLVSGLMSLVLLLAACQIEDLNIEIVNEDGSVLFIVHENDAPDPAPLSRFGVVSHYSGERWEVATYEESSLYRMQDGKKLLKPLDELPEIDALAVGAIRFGEVPRGFFIEGSSGNHLVALEEGRVYEAYANRGAQRGHISFTIEHGVAVKLPPVTRPLSSP</sequence>
<dbReference type="Proteomes" id="UP000001660">
    <property type="component" value="Chromosome"/>
</dbReference>
<dbReference type="HOGENOM" id="CLU_1537289_0_0_0"/>
<dbReference type="EMBL" id="FP929003">
    <property type="protein sequence ID" value="CBK43845.1"/>
    <property type="molecule type" value="Genomic_DNA"/>
</dbReference>
<evidence type="ECO:0000313" key="2">
    <source>
        <dbReference type="Proteomes" id="UP000001660"/>
    </source>
</evidence>
<dbReference type="AlphaFoldDB" id="D8P8L3"/>
<organism evidence="1 2">
    <name type="scientific">Nitrospira defluvii</name>
    <dbReference type="NCBI Taxonomy" id="330214"/>
    <lineage>
        <taxon>Bacteria</taxon>
        <taxon>Pseudomonadati</taxon>
        <taxon>Nitrospirota</taxon>
        <taxon>Nitrospiria</taxon>
        <taxon>Nitrospirales</taxon>
        <taxon>Nitrospiraceae</taxon>
        <taxon>Nitrospira</taxon>
    </lineage>
</organism>
<reference evidence="1 2" key="1">
    <citation type="journal article" date="2010" name="Proc. Natl. Acad. Sci. U.S.A.">
        <title>A Nitrospira metagenome illuminates the physiology and evolution of globally important nitrite-oxidizing bacteria.</title>
        <authorList>
            <person name="Lucker S."/>
            <person name="Wagner M."/>
            <person name="Maixner F."/>
            <person name="Pelletier E."/>
            <person name="Koch H."/>
            <person name="Vacherie B."/>
            <person name="Rattei T."/>
            <person name="Sinninghe Damste J."/>
            <person name="Spieck E."/>
            <person name="Le Paslier D."/>
            <person name="Daims H."/>
        </authorList>
    </citation>
    <scope>NUCLEOTIDE SEQUENCE [LARGE SCALE GENOMIC DNA]</scope>
</reference>
<protein>
    <submittedName>
        <fullName evidence="1">Uncharacterized protein</fullName>
    </submittedName>
</protein>
<dbReference type="STRING" id="330214.NIDE4177"/>
<accession>D8P8L3</accession>
<gene>
    <name evidence="1" type="ORF">NIDE4177</name>
</gene>
<name>D8P8L3_9BACT</name>
<dbReference type="KEGG" id="nde:NIDE4177"/>
<evidence type="ECO:0000313" key="1">
    <source>
        <dbReference type="EMBL" id="CBK43845.1"/>
    </source>
</evidence>